<dbReference type="OrthoDB" id="1716531at2759"/>
<evidence type="ECO:0000256" key="2">
    <source>
        <dbReference type="ARBA" id="ARBA00008917"/>
    </source>
</evidence>
<keyword evidence="4 7" id="KW-0256">Endoplasmic reticulum</keyword>
<reference evidence="9 10" key="1">
    <citation type="journal article" date="2019" name="Nat. Ecol. Evol.">
        <title>Megaphylogeny resolves global patterns of mushroom evolution.</title>
        <authorList>
            <person name="Varga T."/>
            <person name="Krizsan K."/>
            <person name="Foldi C."/>
            <person name="Dima B."/>
            <person name="Sanchez-Garcia M."/>
            <person name="Sanchez-Ramirez S."/>
            <person name="Szollosi G.J."/>
            <person name="Szarkandi J.G."/>
            <person name="Papp V."/>
            <person name="Albert L."/>
            <person name="Andreopoulos W."/>
            <person name="Angelini C."/>
            <person name="Antonin V."/>
            <person name="Barry K.W."/>
            <person name="Bougher N.L."/>
            <person name="Buchanan P."/>
            <person name="Buyck B."/>
            <person name="Bense V."/>
            <person name="Catcheside P."/>
            <person name="Chovatia M."/>
            <person name="Cooper J."/>
            <person name="Damon W."/>
            <person name="Desjardin D."/>
            <person name="Finy P."/>
            <person name="Geml J."/>
            <person name="Haridas S."/>
            <person name="Hughes K."/>
            <person name="Justo A."/>
            <person name="Karasinski D."/>
            <person name="Kautmanova I."/>
            <person name="Kiss B."/>
            <person name="Kocsube S."/>
            <person name="Kotiranta H."/>
            <person name="LaButti K.M."/>
            <person name="Lechner B.E."/>
            <person name="Liimatainen K."/>
            <person name="Lipzen A."/>
            <person name="Lukacs Z."/>
            <person name="Mihaltcheva S."/>
            <person name="Morgado L.N."/>
            <person name="Niskanen T."/>
            <person name="Noordeloos M.E."/>
            <person name="Ohm R.A."/>
            <person name="Ortiz-Santana B."/>
            <person name="Ovrebo C."/>
            <person name="Racz N."/>
            <person name="Riley R."/>
            <person name="Savchenko A."/>
            <person name="Shiryaev A."/>
            <person name="Soop K."/>
            <person name="Spirin V."/>
            <person name="Szebenyi C."/>
            <person name="Tomsovsky M."/>
            <person name="Tulloss R.E."/>
            <person name="Uehling J."/>
            <person name="Grigoriev I.V."/>
            <person name="Vagvolgyi C."/>
            <person name="Papp T."/>
            <person name="Martin F.M."/>
            <person name="Miettinen O."/>
            <person name="Hibbett D.S."/>
            <person name="Nagy L.G."/>
        </authorList>
    </citation>
    <scope>NUCLEOTIDE SEQUENCE [LARGE SCALE GENOMIC DNA]</scope>
    <source>
        <strain evidence="9 10">CBS 309.79</strain>
    </source>
</reference>
<feature type="compositionally biased region" description="Basic and acidic residues" evidence="8">
    <location>
        <begin position="283"/>
        <end position="315"/>
    </location>
</feature>
<dbReference type="GO" id="GO:0006950">
    <property type="term" value="P:response to stress"/>
    <property type="evidence" value="ECO:0007669"/>
    <property type="project" value="UniProtKB-ARBA"/>
</dbReference>
<proteinExistence type="inferred from homology"/>
<accession>A0A5C3QFI9</accession>
<evidence type="ECO:0000256" key="3">
    <source>
        <dbReference type="ARBA" id="ARBA00022692"/>
    </source>
</evidence>
<feature type="transmembrane region" description="Helical" evidence="7">
    <location>
        <begin position="133"/>
        <end position="152"/>
    </location>
</feature>
<sequence>MARISVDLCRKLLSTGAQKAHRLGMTVPPVTRFVTLLSLVLVCSVKCGVKEDTIRRSLLYVERVLKNRKELMVFGEPVPDISLEIRFVLASWRIMTSLFIGSGGLGFVLNFVLLYHHSDLLESGPYGCHSPSYAWQLILACIPLITINNLAFHSRYPSFPTSLHRALSICITHLYLSTSSSRPTEFLGFPIAYIAYLLPILDWAQHDTILAAVQPLTGLVVGYAWYVLFWRPGKNEDGTYRPLGPLASWIGNAPGIMSWVVNDRANGDMSDEELARWERHWRAEKKEQRAKEKAQRARGGARGEEERRGLLRSDYRPPPMTWI</sequence>
<gene>
    <name evidence="9" type="ORF">BDV98DRAFT_97677</name>
</gene>
<dbReference type="STRING" id="1884261.A0A5C3QFI9"/>
<comment type="function">
    <text evidence="7">May be involved in the degradation of misfolded endoplasmic reticulum (ER) luminal proteins.</text>
</comment>
<evidence type="ECO:0000256" key="4">
    <source>
        <dbReference type="ARBA" id="ARBA00022824"/>
    </source>
</evidence>
<keyword evidence="3 7" id="KW-0812">Transmembrane</keyword>
<feature type="transmembrane region" description="Helical" evidence="7">
    <location>
        <begin position="186"/>
        <end position="203"/>
    </location>
</feature>
<keyword evidence="5 7" id="KW-1133">Transmembrane helix</keyword>
<comment type="subcellular location">
    <subcellularLocation>
        <location evidence="1 7">Endoplasmic reticulum membrane</location>
        <topology evidence="1 7">Multi-pass membrane protein</topology>
    </subcellularLocation>
</comment>
<keyword evidence="10" id="KW-1185">Reference proteome</keyword>
<dbReference type="PANTHER" id="PTHR11009">
    <property type="entry name" value="DER1-LIKE PROTEIN, DERLIN"/>
    <property type="match status" value="1"/>
</dbReference>
<dbReference type="GO" id="GO:0005789">
    <property type="term" value="C:endoplasmic reticulum membrane"/>
    <property type="evidence" value="ECO:0007669"/>
    <property type="project" value="UniProtKB-SubCell"/>
</dbReference>
<dbReference type="Proteomes" id="UP000305067">
    <property type="component" value="Unassembled WGS sequence"/>
</dbReference>
<evidence type="ECO:0000313" key="9">
    <source>
        <dbReference type="EMBL" id="TFL00853.1"/>
    </source>
</evidence>
<evidence type="ECO:0000256" key="6">
    <source>
        <dbReference type="ARBA" id="ARBA00023136"/>
    </source>
</evidence>
<evidence type="ECO:0000256" key="1">
    <source>
        <dbReference type="ARBA" id="ARBA00004477"/>
    </source>
</evidence>
<dbReference type="InterPro" id="IPR007599">
    <property type="entry name" value="DER1"/>
</dbReference>
<dbReference type="AlphaFoldDB" id="A0A5C3QFI9"/>
<organism evidence="9 10">
    <name type="scientific">Pterulicium gracile</name>
    <dbReference type="NCBI Taxonomy" id="1884261"/>
    <lineage>
        <taxon>Eukaryota</taxon>
        <taxon>Fungi</taxon>
        <taxon>Dikarya</taxon>
        <taxon>Basidiomycota</taxon>
        <taxon>Agaricomycotina</taxon>
        <taxon>Agaricomycetes</taxon>
        <taxon>Agaricomycetidae</taxon>
        <taxon>Agaricales</taxon>
        <taxon>Pleurotineae</taxon>
        <taxon>Pterulaceae</taxon>
        <taxon>Pterulicium</taxon>
    </lineage>
</organism>
<keyword evidence="6 7" id="KW-0472">Membrane</keyword>
<dbReference type="EMBL" id="ML178827">
    <property type="protein sequence ID" value="TFL00853.1"/>
    <property type="molecule type" value="Genomic_DNA"/>
</dbReference>
<evidence type="ECO:0000313" key="10">
    <source>
        <dbReference type="Proteomes" id="UP000305067"/>
    </source>
</evidence>
<feature type="region of interest" description="Disordered" evidence="8">
    <location>
        <begin position="283"/>
        <end position="323"/>
    </location>
</feature>
<comment type="similarity">
    <text evidence="2 7">Belongs to the derlin family.</text>
</comment>
<name>A0A5C3QFI9_9AGAR</name>
<evidence type="ECO:0000256" key="7">
    <source>
        <dbReference type="RuleBase" id="RU363059"/>
    </source>
</evidence>
<evidence type="ECO:0000256" key="5">
    <source>
        <dbReference type="ARBA" id="ARBA00022989"/>
    </source>
</evidence>
<feature type="transmembrane region" description="Helical" evidence="7">
    <location>
        <begin position="94"/>
        <end position="113"/>
    </location>
</feature>
<evidence type="ECO:0000256" key="8">
    <source>
        <dbReference type="SAM" id="MobiDB-lite"/>
    </source>
</evidence>
<protein>
    <recommendedName>
        <fullName evidence="7">Derlin</fullName>
    </recommendedName>
</protein>
<feature type="transmembrane region" description="Helical" evidence="7">
    <location>
        <begin position="209"/>
        <end position="229"/>
    </location>
</feature>
<dbReference type="Pfam" id="PF04511">
    <property type="entry name" value="DER1"/>
    <property type="match status" value="1"/>
</dbReference>